<dbReference type="EMBL" id="CAJJDM010000009">
    <property type="protein sequence ID" value="CAD8047921.1"/>
    <property type="molecule type" value="Genomic_DNA"/>
</dbReference>
<dbReference type="NCBIfam" id="TIGR01517">
    <property type="entry name" value="ATPase-IIB_Ca"/>
    <property type="match status" value="1"/>
</dbReference>
<keyword evidence="7 18" id="KW-0106">Calcium</keyword>
<keyword evidence="10" id="KW-1278">Translocase</keyword>
<evidence type="ECO:0000313" key="23">
    <source>
        <dbReference type="EMBL" id="CAD8047921.1"/>
    </source>
</evidence>
<evidence type="ECO:0000256" key="6">
    <source>
        <dbReference type="ARBA" id="ARBA00022741"/>
    </source>
</evidence>
<evidence type="ECO:0000256" key="2">
    <source>
        <dbReference type="ARBA" id="ARBA00022448"/>
    </source>
</evidence>
<keyword evidence="11 18" id="KW-1133">Transmembrane helix</keyword>
<keyword evidence="12" id="KW-0915">Sodium</keyword>
<dbReference type="FunFam" id="3.40.50.1000:FF:000191">
    <property type="entry name" value="Calcium-transporting ATPase"/>
    <property type="match status" value="1"/>
</dbReference>
<dbReference type="GO" id="GO:0046872">
    <property type="term" value="F:metal ion binding"/>
    <property type="evidence" value="ECO:0007669"/>
    <property type="project" value="UniProtKB-KW"/>
</dbReference>
<gene>
    <name evidence="23" type="ORF">PPRIM_AZ9-3.1.T0120232</name>
</gene>
<dbReference type="PANTHER" id="PTHR24093:SF369">
    <property type="entry name" value="CALCIUM-TRANSPORTING ATPASE"/>
    <property type="match status" value="1"/>
</dbReference>
<dbReference type="GO" id="GO:0016887">
    <property type="term" value="F:ATP hydrolysis activity"/>
    <property type="evidence" value="ECO:0007669"/>
    <property type="project" value="InterPro"/>
</dbReference>
<dbReference type="CDD" id="cd02081">
    <property type="entry name" value="P-type_ATPase_Ca_PMCA-like"/>
    <property type="match status" value="1"/>
</dbReference>
<comment type="similarity">
    <text evidence="18">Belongs to the cation transport ATPase (P-type) (TC 3.A.3) family.</text>
</comment>
<evidence type="ECO:0000259" key="21">
    <source>
        <dbReference type="Pfam" id="PF00689"/>
    </source>
</evidence>
<keyword evidence="8 18" id="KW-0067">ATP-binding</keyword>
<keyword evidence="5" id="KW-0479">Metal-binding</keyword>
<comment type="function">
    <text evidence="18">Catalyzes the hydrolysis of ATP coupled with the transport of calcium.</text>
</comment>
<keyword evidence="14 18" id="KW-0472">Membrane</keyword>
<dbReference type="InterPro" id="IPR004014">
    <property type="entry name" value="ATPase_P-typ_cation-transptr_N"/>
</dbReference>
<dbReference type="FunFam" id="3.40.50.1000:FF:000001">
    <property type="entry name" value="Phospholipid-transporting ATPase IC"/>
    <property type="match status" value="1"/>
</dbReference>
<dbReference type="GO" id="GO:0005388">
    <property type="term" value="F:P-type calcium transporter activity"/>
    <property type="evidence" value="ECO:0007669"/>
    <property type="project" value="UniProtKB-EC"/>
</dbReference>
<name>A0A8S1K4V0_PARPR</name>
<dbReference type="GO" id="GO:0008554">
    <property type="term" value="F:P-type sodium transporter activity"/>
    <property type="evidence" value="ECO:0007669"/>
    <property type="project" value="UniProtKB-EC"/>
</dbReference>
<evidence type="ECO:0000259" key="22">
    <source>
        <dbReference type="Pfam" id="PF00690"/>
    </source>
</evidence>
<evidence type="ECO:0000256" key="13">
    <source>
        <dbReference type="ARBA" id="ARBA00023065"/>
    </source>
</evidence>
<dbReference type="InterPro" id="IPR059000">
    <property type="entry name" value="ATPase_P-type_domA"/>
</dbReference>
<keyword evidence="9" id="KW-0460">Magnesium</keyword>
<dbReference type="PROSITE" id="PS00154">
    <property type="entry name" value="ATPASE_E1_E2"/>
    <property type="match status" value="1"/>
</dbReference>
<feature type="compositionally biased region" description="Polar residues" evidence="19">
    <location>
        <begin position="1053"/>
        <end position="1062"/>
    </location>
</feature>
<feature type="transmembrane region" description="Helical" evidence="18">
    <location>
        <begin position="133"/>
        <end position="152"/>
    </location>
</feature>
<evidence type="ECO:0000256" key="10">
    <source>
        <dbReference type="ARBA" id="ARBA00022967"/>
    </source>
</evidence>
<feature type="domain" description="Cation-transporting P-type ATPase C-terminal" evidence="21">
    <location>
        <begin position="811"/>
        <end position="997"/>
    </location>
</feature>
<dbReference type="GO" id="GO:0012505">
    <property type="term" value="C:endomembrane system"/>
    <property type="evidence" value="ECO:0007669"/>
    <property type="project" value="UniProtKB-SubCell"/>
</dbReference>
<evidence type="ECO:0000256" key="16">
    <source>
        <dbReference type="ARBA" id="ARBA00048694"/>
    </source>
</evidence>
<feature type="domain" description="P-type ATPase A" evidence="20">
    <location>
        <begin position="167"/>
        <end position="272"/>
    </location>
</feature>
<dbReference type="InterPro" id="IPR018303">
    <property type="entry name" value="ATPase_P-typ_P_site"/>
</dbReference>
<dbReference type="SFLD" id="SFLDG00002">
    <property type="entry name" value="C1.7:_P-type_atpase_like"/>
    <property type="match status" value="1"/>
</dbReference>
<keyword evidence="4 18" id="KW-0812">Transmembrane</keyword>
<dbReference type="EC" id="7.2.2.10" evidence="18"/>
<evidence type="ECO:0000256" key="5">
    <source>
        <dbReference type="ARBA" id="ARBA00022723"/>
    </source>
</evidence>
<dbReference type="Pfam" id="PF13246">
    <property type="entry name" value="Cation_ATPase"/>
    <property type="match status" value="1"/>
</dbReference>
<evidence type="ECO:0000256" key="8">
    <source>
        <dbReference type="ARBA" id="ARBA00022840"/>
    </source>
</evidence>
<comment type="catalytic activity">
    <reaction evidence="17">
        <text>Na(+)(in) + ATP + H2O = Na(+)(out) + ADP + phosphate + H(+)</text>
        <dbReference type="Rhea" id="RHEA:14633"/>
        <dbReference type="ChEBI" id="CHEBI:15377"/>
        <dbReference type="ChEBI" id="CHEBI:15378"/>
        <dbReference type="ChEBI" id="CHEBI:29101"/>
        <dbReference type="ChEBI" id="CHEBI:30616"/>
        <dbReference type="ChEBI" id="CHEBI:43474"/>
        <dbReference type="ChEBI" id="CHEBI:456216"/>
        <dbReference type="EC" id="7.2.2.3"/>
    </reaction>
    <physiologicalReaction direction="left-to-right" evidence="17">
        <dbReference type="Rhea" id="RHEA:14634"/>
    </physiologicalReaction>
</comment>
<dbReference type="SFLD" id="SFLDF00027">
    <property type="entry name" value="p-type_atpase"/>
    <property type="match status" value="1"/>
</dbReference>
<feature type="transmembrane region" description="Helical" evidence="18">
    <location>
        <begin position="104"/>
        <end position="121"/>
    </location>
</feature>
<dbReference type="Proteomes" id="UP000688137">
    <property type="component" value="Unassembled WGS sequence"/>
</dbReference>
<evidence type="ECO:0000256" key="19">
    <source>
        <dbReference type="SAM" id="MobiDB-lite"/>
    </source>
</evidence>
<sequence length="1062" mass="118555">MASQIQEPLLDIQSQTDFGMTAKELSQMFVPDNIRDGSSLDILSRFGKIEGLIKKLKTDAKKGLDGTNINDLELRVKNFGDNKPEIKEPKTLIEYILENFEDPMLRILCLAAAVNLIIGVWTEGWKEGWMDGMAIFIAVIIIVSVTAGNNYVKDQQFRKLNAIAENRNVNIKRGGKIVSTNIYDLLVGDIMIVDTGEKMPVDGLVLESSELTADESSVTGETKPIKKIVPLLYDKTDQKDSVNSFLISGSSIIDGTGEILVLAVGENSQWGISKKLMTQQSKDDKTPLQEKLGILADQIGEYGLKAAIITFIAMTLHLLYDAVFNEYPLFSAHAIKEILNFFIVSVTIIVVAVPEGLPLAVTIALAYSVGKMKDEKNLVRYLSACETMGGANNICSDKTGTLTENKMTVTNLYIEDTNFNKLDSKAIKSSTLSLLCEGICLNSMAHPQIDENGKFEHIGNKTECALLELAYKFGYDFRQIRQNMGEKIKKKFPFNSEKKKMTIVLDLKGDRTQFTIFTKGAPDMLLDKCSHYINAEGRPVVITNDYKQKINAVIKNYASQSLRSILLLYRETMLQGRPTKPEDFNNIEDTIDKQYTIIGVTGLQDPLKQGIVKAVQQCKEAGVVVRMVTGDNFDTAVAISKQAGILPSNYEHHEDSLAVLEGKTFRQMIEGLVYEKEGDSQVPKVKNLQNFTIISNELRVLARSSPEDKFLLVTGLKQLDNVVAVTGDGTNDAPALKKADVGFAMGIQGTEVAKEAAGIILLDDNFASIVTAMKWGRNIFDCIRKFLVFQVTVNVVAVSMAFLGGVFLKESPLTSIQMLWVNLIMDTLASLALATEPPNDELLTRKPYGRKEHMITSGMWRSIICQAAFQLFVLLIILFKGDSIFGIQSSRGHRLDEEYNPVFQEHYTIFFHIFVFLQVFNEINARKLKKTELNVFEGFFNNWLFLSVIIGTIVVQIIIVECGGKAVKVTPLDFAHHFICILIGMCSLGIGYLIKQIPDQYFQSIELFREQVITDADPNTIQGKLKKPSTFLRKKRELENKQPIKTNQEIEMKTGQSNFKTK</sequence>
<dbReference type="Pfam" id="PF00690">
    <property type="entry name" value="Cation_ATPase_N"/>
    <property type="match status" value="1"/>
</dbReference>
<evidence type="ECO:0000256" key="3">
    <source>
        <dbReference type="ARBA" id="ARBA00022568"/>
    </source>
</evidence>
<dbReference type="PANTHER" id="PTHR24093">
    <property type="entry name" value="CATION TRANSPORTING ATPASE"/>
    <property type="match status" value="1"/>
</dbReference>
<feature type="transmembrane region" description="Helical" evidence="18">
    <location>
        <begin position="858"/>
        <end position="879"/>
    </location>
</feature>
<feature type="transmembrane region" description="Helical" evidence="18">
    <location>
        <begin position="786"/>
        <end position="807"/>
    </location>
</feature>
<evidence type="ECO:0000256" key="15">
    <source>
        <dbReference type="ARBA" id="ARBA00023201"/>
    </source>
</evidence>
<dbReference type="InterPro" id="IPR006068">
    <property type="entry name" value="ATPase_P-typ_cation-transptr_C"/>
</dbReference>
<dbReference type="FunFam" id="1.20.1110.10:FF:000039">
    <property type="entry name" value="Calcium-transporting ATPase"/>
    <property type="match status" value="1"/>
</dbReference>
<accession>A0A8S1K4V0</accession>
<keyword evidence="13 18" id="KW-0406">Ion transport</keyword>
<reference evidence="23" key="1">
    <citation type="submission" date="2021-01" db="EMBL/GenBank/DDBJ databases">
        <authorList>
            <consortium name="Genoscope - CEA"/>
            <person name="William W."/>
        </authorList>
    </citation>
    <scope>NUCLEOTIDE SEQUENCE</scope>
</reference>
<evidence type="ECO:0000256" key="7">
    <source>
        <dbReference type="ARBA" id="ARBA00022837"/>
    </source>
</evidence>
<evidence type="ECO:0000256" key="12">
    <source>
        <dbReference type="ARBA" id="ARBA00023053"/>
    </source>
</evidence>
<evidence type="ECO:0000256" key="4">
    <source>
        <dbReference type="ARBA" id="ARBA00022692"/>
    </source>
</evidence>
<keyword evidence="24" id="KW-1185">Reference proteome</keyword>
<keyword evidence="2 18" id="KW-0813">Transport</keyword>
<proteinExistence type="inferred from homology"/>
<feature type="transmembrane region" description="Helical" evidence="18">
    <location>
        <begin position="899"/>
        <end position="920"/>
    </location>
</feature>
<dbReference type="InterPro" id="IPR001757">
    <property type="entry name" value="P_typ_ATPase"/>
</dbReference>
<dbReference type="InterPro" id="IPR044492">
    <property type="entry name" value="P_typ_ATPase_HD_dom"/>
</dbReference>
<dbReference type="GO" id="GO:0005886">
    <property type="term" value="C:plasma membrane"/>
    <property type="evidence" value="ECO:0007669"/>
    <property type="project" value="TreeGrafter"/>
</dbReference>
<dbReference type="GO" id="GO:0005524">
    <property type="term" value="F:ATP binding"/>
    <property type="evidence" value="ECO:0007669"/>
    <property type="project" value="UniProtKB-KW"/>
</dbReference>
<feature type="transmembrane region" description="Helical" evidence="18">
    <location>
        <begin position="940"/>
        <end position="959"/>
    </location>
</feature>
<dbReference type="SFLD" id="SFLDS00003">
    <property type="entry name" value="Haloacid_Dehalogenase"/>
    <property type="match status" value="1"/>
</dbReference>
<keyword evidence="15" id="KW-0739">Sodium transport</keyword>
<comment type="subcellular location">
    <subcellularLocation>
        <location evidence="1">Endomembrane system</location>
        <topology evidence="1">Multi-pass membrane protein</topology>
    </subcellularLocation>
    <subcellularLocation>
        <location evidence="18">Membrane</location>
        <topology evidence="18">Multi-pass membrane protein</topology>
    </subcellularLocation>
</comment>
<comment type="catalytic activity">
    <reaction evidence="16 18">
        <text>Ca(2+)(in) + ATP + H2O = Ca(2+)(out) + ADP + phosphate + H(+)</text>
        <dbReference type="Rhea" id="RHEA:18105"/>
        <dbReference type="ChEBI" id="CHEBI:15377"/>
        <dbReference type="ChEBI" id="CHEBI:15378"/>
        <dbReference type="ChEBI" id="CHEBI:29108"/>
        <dbReference type="ChEBI" id="CHEBI:30616"/>
        <dbReference type="ChEBI" id="CHEBI:43474"/>
        <dbReference type="ChEBI" id="CHEBI:456216"/>
        <dbReference type="EC" id="7.2.2.10"/>
    </reaction>
</comment>
<evidence type="ECO:0000256" key="11">
    <source>
        <dbReference type="ARBA" id="ARBA00022989"/>
    </source>
</evidence>
<keyword evidence="3 18" id="KW-0109">Calcium transport</keyword>
<dbReference type="InterPro" id="IPR006408">
    <property type="entry name" value="P-type_ATPase_IIB"/>
</dbReference>
<keyword evidence="6 18" id="KW-0547">Nucleotide-binding</keyword>
<dbReference type="AlphaFoldDB" id="A0A8S1K4V0"/>
<feature type="transmembrane region" description="Helical" evidence="18">
    <location>
        <begin position="340"/>
        <end position="367"/>
    </location>
</feature>
<feature type="region of interest" description="Disordered" evidence="19">
    <location>
        <begin position="1037"/>
        <end position="1062"/>
    </location>
</feature>
<feature type="compositionally biased region" description="Basic and acidic residues" evidence="19">
    <location>
        <begin position="1037"/>
        <end position="1052"/>
    </location>
</feature>
<comment type="caution">
    <text evidence="23">The sequence shown here is derived from an EMBL/GenBank/DDBJ whole genome shotgun (WGS) entry which is preliminary data.</text>
</comment>
<evidence type="ECO:0000256" key="9">
    <source>
        <dbReference type="ARBA" id="ARBA00022842"/>
    </source>
</evidence>
<dbReference type="Pfam" id="PF00689">
    <property type="entry name" value="Cation_ATPase_C"/>
    <property type="match status" value="1"/>
</dbReference>
<evidence type="ECO:0000259" key="20">
    <source>
        <dbReference type="Pfam" id="PF00122"/>
    </source>
</evidence>
<evidence type="ECO:0000256" key="18">
    <source>
        <dbReference type="RuleBase" id="RU361146"/>
    </source>
</evidence>
<dbReference type="Pfam" id="PF00122">
    <property type="entry name" value="E1-E2_ATPase"/>
    <property type="match status" value="1"/>
</dbReference>
<evidence type="ECO:0000256" key="1">
    <source>
        <dbReference type="ARBA" id="ARBA00004127"/>
    </source>
</evidence>
<dbReference type="OMA" id="PWAICIR"/>
<evidence type="ECO:0000256" key="14">
    <source>
        <dbReference type="ARBA" id="ARBA00023136"/>
    </source>
</evidence>
<feature type="domain" description="Cation-transporting P-type ATPase N-terminal" evidence="22">
    <location>
        <begin position="48"/>
        <end position="114"/>
    </location>
</feature>
<evidence type="ECO:0000256" key="17">
    <source>
        <dbReference type="ARBA" id="ARBA00049499"/>
    </source>
</evidence>
<feature type="transmembrane region" description="Helical" evidence="18">
    <location>
        <begin position="974"/>
        <end position="994"/>
    </location>
</feature>
<dbReference type="NCBIfam" id="TIGR01494">
    <property type="entry name" value="ATPase_P-type"/>
    <property type="match status" value="2"/>
</dbReference>
<dbReference type="FunFam" id="3.40.1110.10:FF:000045">
    <property type="entry name" value="Calcium-transporting ATPase"/>
    <property type="match status" value="1"/>
</dbReference>
<comment type="caution">
    <text evidence="18">Lacks conserved residue(s) required for the propagation of feature annotation.</text>
</comment>
<organism evidence="23 24">
    <name type="scientific">Paramecium primaurelia</name>
    <dbReference type="NCBI Taxonomy" id="5886"/>
    <lineage>
        <taxon>Eukaryota</taxon>
        <taxon>Sar</taxon>
        <taxon>Alveolata</taxon>
        <taxon>Ciliophora</taxon>
        <taxon>Intramacronucleata</taxon>
        <taxon>Oligohymenophorea</taxon>
        <taxon>Peniculida</taxon>
        <taxon>Parameciidae</taxon>
        <taxon>Paramecium</taxon>
    </lineage>
</organism>
<protein>
    <recommendedName>
        <fullName evidence="18">Calcium-transporting ATPase</fullName>
        <ecNumber evidence="18">7.2.2.10</ecNumber>
    </recommendedName>
</protein>
<evidence type="ECO:0000313" key="24">
    <source>
        <dbReference type="Proteomes" id="UP000688137"/>
    </source>
</evidence>